<protein>
    <submittedName>
        <fullName evidence="2">Uncharacterized protein</fullName>
    </submittedName>
</protein>
<evidence type="ECO:0000313" key="3">
    <source>
        <dbReference type="Proteomes" id="UP001215280"/>
    </source>
</evidence>
<reference evidence="2" key="1">
    <citation type="submission" date="2023-03" db="EMBL/GenBank/DDBJ databases">
        <title>Massive genome expansion in bonnet fungi (Mycena s.s.) driven by repeated elements and novel gene families across ecological guilds.</title>
        <authorList>
            <consortium name="Lawrence Berkeley National Laboratory"/>
            <person name="Harder C.B."/>
            <person name="Miyauchi S."/>
            <person name="Viragh M."/>
            <person name="Kuo A."/>
            <person name="Thoen E."/>
            <person name="Andreopoulos B."/>
            <person name="Lu D."/>
            <person name="Skrede I."/>
            <person name="Drula E."/>
            <person name="Henrissat B."/>
            <person name="Morin E."/>
            <person name="Kohler A."/>
            <person name="Barry K."/>
            <person name="LaButti K."/>
            <person name="Morin E."/>
            <person name="Salamov A."/>
            <person name="Lipzen A."/>
            <person name="Mereny Z."/>
            <person name="Hegedus B."/>
            <person name="Baldrian P."/>
            <person name="Stursova M."/>
            <person name="Weitz H."/>
            <person name="Taylor A."/>
            <person name="Grigoriev I.V."/>
            <person name="Nagy L.G."/>
            <person name="Martin F."/>
            <person name="Kauserud H."/>
        </authorList>
    </citation>
    <scope>NUCLEOTIDE SEQUENCE</scope>
    <source>
        <strain evidence="2">CBHHK188m</strain>
    </source>
</reference>
<keyword evidence="3" id="KW-1185">Reference proteome</keyword>
<dbReference type="Proteomes" id="UP001215280">
    <property type="component" value="Unassembled WGS sequence"/>
</dbReference>
<proteinExistence type="predicted"/>
<sequence>MSIPTNLPNAHDAHNSPPPEGKDAAPSHNMPPTAARRTSYQMVGGIVIPNKEGYHCTDAGVRMELERILTEVEGEPLGVEYAPRRDAPWYDFLAATQLARGMWEHGNPAGVDEVSLPAQQMKGDSAREEQMRGILRKLGLSVGVAKEGKSWPLIRKLNRSYEQAVGHLQLDGWYYPEVFGMVDFKALSKSEHNVRIERLWRDVRKDTLEAYRQIFDYPKKNELLDTDNITCRVAGPKPGGWDHHRVRTERNRTRLHSLSLVVKLPSVVAGDACETRTEINELYGVDGDGRTSPPTTPQAQREAGLLVNDDDELKLVAILLEAFDLNRDVGNWGIDV</sequence>
<gene>
    <name evidence="2" type="ORF">DFH07DRAFT_772135</name>
</gene>
<comment type="caution">
    <text evidence="2">The sequence shown here is derived from an EMBL/GenBank/DDBJ whole genome shotgun (WGS) entry which is preliminary data.</text>
</comment>
<evidence type="ECO:0000313" key="2">
    <source>
        <dbReference type="EMBL" id="KAJ7759803.1"/>
    </source>
</evidence>
<dbReference type="EMBL" id="JARJLG010000051">
    <property type="protein sequence ID" value="KAJ7759803.1"/>
    <property type="molecule type" value="Genomic_DNA"/>
</dbReference>
<name>A0AAD7J947_9AGAR</name>
<organism evidence="2 3">
    <name type="scientific">Mycena maculata</name>
    <dbReference type="NCBI Taxonomy" id="230809"/>
    <lineage>
        <taxon>Eukaryota</taxon>
        <taxon>Fungi</taxon>
        <taxon>Dikarya</taxon>
        <taxon>Basidiomycota</taxon>
        <taxon>Agaricomycotina</taxon>
        <taxon>Agaricomycetes</taxon>
        <taxon>Agaricomycetidae</taxon>
        <taxon>Agaricales</taxon>
        <taxon>Marasmiineae</taxon>
        <taxon>Mycenaceae</taxon>
        <taxon>Mycena</taxon>
    </lineage>
</organism>
<dbReference type="AlphaFoldDB" id="A0AAD7J947"/>
<accession>A0AAD7J947</accession>
<evidence type="ECO:0000256" key="1">
    <source>
        <dbReference type="SAM" id="MobiDB-lite"/>
    </source>
</evidence>
<feature type="region of interest" description="Disordered" evidence="1">
    <location>
        <begin position="1"/>
        <end position="34"/>
    </location>
</feature>